<dbReference type="AlphaFoldDB" id="A0A9P7UKU1"/>
<dbReference type="PANTHER" id="PTHR38847:SF1">
    <property type="entry name" value="PSEUDOURIDINE SYNTHASE RSUA_RLUA-LIKE DOMAIN-CONTAINING PROTEIN"/>
    <property type="match status" value="1"/>
</dbReference>
<name>A0A9P7UKU1_9AGAR</name>
<dbReference type="EMBL" id="CM032190">
    <property type="protein sequence ID" value="KAG7086582.1"/>
    <property type="molecule type" value="Genomic_DNA"/>
</dbReference>
<evidence type="ECO:0000313" key="3">
    <source>
        <dbReference type="Proteomes" id="UP001049176"/>
    </source>
</evidence>
<dbReference type="InterPro" id="IPR025649">
    <property type="entry name" value="DUF4360"/>
</dbReference>
<comment type="caution">
    <text evidence="2">The sequence shown here is derived from an EMBL/GenBank/DDBJ whole genome shotgun (WGS) entry which is preliminary data.</text>
</comment>
<dbReference type="PANTHER" id="PTHR38847">
    <property type="match status" value="1"/>
</dbReference>
<keyword evidence="1" id="KW-0732">Signal</keyword>
<dbReference type="OrthoDB" id="152248at2759"/>
<sequence>MYYLSSIALIFLSATSALSSPASVDSPPDAVQSYGAVNTIGLNGSGCPPGSWTTTLSTDRSSVSAVFSQFTPSVSLQSFRQNCQATIAVTVPSGKKFTVDSVKYNGYAQLESKANVVHSATAYFQAQSDQSSASATLNGPITKSVDLSNSFSKYIWSQCGATSVIVNVDISIYLDASDGADGFASVDDAKFGPFKLQDC</sequence>
<dbReference type="KEGG" id="more:E1B28_002528"/>
<dbReference type="Pfam" id="PF14273">
    <property type="entry name" value="DUF4360"/>
    <property type="match status" value="1"/>
</dbReference>
<reference evidence="2" key="1">
    <citation type="journal article" date="2021" name="Genome Biol. Evol.">
        <title>The assembled and annotated genome of the fairy-ring fungus Marasmius oreades.</title>
        <authorList>
            <person name="Hiltunen M."/>
            <person name="Ament-Velasquez S.L."/>
            <person name="Johannesson H."/>
        </authorList>
    </citation>
    <scope>NUCLEOTIDE SEQUENCE</scope>
    <source>
        <strain evidence="2">03SP1</strain>
    </source>
</reference>
<protein>
    <recommendedName>
        <fullName evidence="4">Secreted protein</fullName>
    </recommendedName>
</protein>
<evidence type="ECO:0008006" key="4">
    <source>
        <dbReference type="Google" id="ProtNLM"/>
    </source>
</evidence>
<dbReference type="RefSeq" id="XP_043003053.1">
    <property type="nucleotide sequence ID" value="XM_043159452.1"/>
</dbReference>
<keyword evidence="3" id="KW-1185">Reference proteome</keyword>
<feature type="signal peptide" evidence="1">
    <location>
        <begin position="1"/>
        <end position="17"/>
    </location>
</feature>
<organism evidence="2 3">
    <name type="scientific">Marasmius oreades</name>
    <name type="common">fairy-ring Marasmius</name>
    <dbReference type="NCBI Taxonomy" id="181124"/>
    <lineage>
        <taxon>Eukaryota</taxon>
        <taxon>Fungi</taxon>
        <taxon>Dikarya</taxon>
        <taxon>Basidiomycota</taxon>
        <taxon>Agaricomycotina</taxon>
        <taxon>Agaricomycetes</taxon>
        <taxon>Agaricomycetidae</taxon>
        <taxon>Agaricales</taxon>
        <taxon>Marasmiineae</taxon>
        <taxon>Marasmiaceae</taxon>
        <taxon>Marasmius</taxon>
    </lineage>
</organism>
<feature type="chain" id="PRO_5040218896" description="Secreted protein" evidence="1">
    <location>
        <begin position="18"/>
        <end position="199"/>
    </location>
</feature>
<gene>
    <name evidence="2" type="ORF">E1B28_002528</name>
</gene>
<dbReference type="GeneID" id="66071604"/>
<accession>A0A9P7UKU1</accession>
<evidence type="ECO:0000256" key="1">
    <source>
        <dbReference type="SAM" id="SignalP"/>
    </source>
</evidence>
<evidence type="ECO:0000313" key="2">
    <source>
        <dbReference type="EMBL" id="KAG7086582.1"/>
    </source>
</evidence>
<dbReference type="Proteomes" id="UP001049176">
    <property type="component" value="Chromosome 10"/>
</dbReference>
<proteinExistence type="predicted"/>